<proteinExistence type="inferred from homology"/>
<dbReference type="InterPro" id="IPR036852">
    <property type="entry name" value="Peptidase_S8/S53_dom_sf"/>
</dbReference>
<dbReference type="InterPro" id="IPR015500">
    <property type="entry name" value="Peptidase_S8_subtilisin-rel"/>
</dbReference>
<keyword evidence="3 5" id="KW-0378">Hydrolase</keyword>
<feature type="active site" description="Charge relay system" evidence="5">
    <location>
        <position position="431"/>
    </location>
</feature>
<organism evidence="7 8">
    <name type="scientific">Kribbella deserti</name>
    <dbReference type="NCBI Taxonomy" id="1926257"/>
    <lineage>
        <taxon>Bacteria</taxon>
        <taxon>Bacillati</taxon>
        <taxon>Actinomycetota</taxon>
        <taxon>Actinomycetes</taxon>
        <taxon>Propionibacteriales</taxon>
        <taxon>Kribbellaceae</taxon>
        <taxon>Kribbella</taxon>
    </lineage>
</organism>
<comment type="similarity">
    <text evidence="1 5">Belongs to the peptidase S8 family.</text>
</comment>
<sequence>MAWSKPGRTALVGAIAASALLVTSLTTRGPDATAAAATERPGAEKSVTLITGDRVFVRPVGKSWQVRIVKAPRIGGREGFLRQAGPAGVTVIPLSVAPLVRRGQLDRALFDVTGLIDQGLDDSQTKTLPLLVRTNGTRSAGASAAALGRRIRSLPKANIAAVDAPKPALGETFAALSALRMPAGVTKIWLNGRLKPVLDQSVAQVGAPAAWQAGHTGAGVKLAVLDSGYDRQHPDLAGAVRESEDFTGEGIQDTVGHGTHVAATAAGRGAASGGRYTGVAKGADLLIGKVCVVSGCPYDAVLAGMQWAADSGARVVNLSLGGEATDGTDPISQELNRISAASGTLFVVAAGNRGEQGRVGSPASADAALAVASATKQDGISDFSSRGPRIGDAAVKPEIAAPGQDIVAARAAGTLEESLVDEHHARLSGTSMAAPHVAGAAAILAGQHPDWTADRLKAVLVGSAKPIDGKVGEQGAGRLDVARAVQQQVYAEQPSLGFGFFQWPHLDREPVQRQLTLKNPGSTAVRLAVSLEVKDAEGRPAPDGMFGTSAEAVEIPAGGQSSVTVTADPDHGGTGVFGGRLTATGAGGIVVQVPLALEKGAESYELALNLTNRAGTVIPAGSDDGTAMVVDLDNPDRYVFPILGSERLRLPKGRYAVYVVSYDALANRTAKAVTSMAETEIMLTEQRTINLDARASVPTRLRVDQAGAEIERGEVATSHQFASGDAIGLSVGMGYSHFARPTEVRTPGFLYRTRAVLNRTKVRLTAADGSAVPIRHVLGSPVRTGTQRLRTVDVGRATPDEVAAAEVRGKLALFTLGADEGDSFVERVEALAAAGAAAVLWHATEPVGFYYGTMSVPVAWSDGPEVRRLVARAGAEATLHWLKDSPYQYQLAIPEFGKVPASVDYRLRDRELAALKVSYHHTTTAGYVDRLVLARHGEYDLEGSAQSTQERVPVRRTEYYSAGGVTWTDAVAVASVIEGPHQGYAARALPLEAGKTAVLAWNKSVIGPGMPSPPPWPYVQEPVGYREGDRLSLDPPLLSDADGHASWGTAFIFGGSGSIKLFEGERLVAGLDEPGQRLTAEVPEQETTYRLVAAVRRDDPQWPLSTNVAAEWLFRSGRTDAPATLPLIVVGFKPEVSLDNFAPAGRLFPIPVEVRRQHDSAGGALKLDSVEVSFDDGKTWRKQLLHRTGEIVVNNPRSGFVSLRAAASDEAGNKVTQTVIRAYRVR</sequence>
<feature type="active site" description="Charge relay system" evidence="5">
    <location>
        <position position="257"/>
    </location>
</feature>
<accession>A0ABV6QIU0</accession>
<evidence type="ECO:0000256" key="1">
    <source>
        <dbReference type="ARBA" id="ARBA00011073"/>
    </source>
</evidence>
<dbReference type="PROSITE" id="PS00138">
    <property type="entry name" value="SUBTILASE_SER"/>
    <property type="match status" value="1"/>
</dbReference>
<name>A0ABV6QIU0_9ACTN</name>
<feature type="domain" description="Peptidase S8/S53" evidence="6">
    <location>
        <begin position="217"/>
        <end position="477"/>
    </location>
</feature>
<evidence type="ECO:0000256" key="3">
    <source>
        <dbReference type="ARBA" id="ARBA00022801"/>
    </source>
</evidence>
<dbReference type="EMBL" id="JBHLTC010000006">
    <property type="protein sequence ID" value="MFC0623657.1"/>
    <property type="molecule type" value="Genomic_DNA"/>
</dbReference>
<dbReference type="RefSeq" id="WP_380044358.1">
    <property type="nucleotide sequence ID" value="NZ_JBHLTC010000006.1"/>
</dbReference>
<dbReference type="Gene3D" id="3.50.30.30">
    <property type="match status" value="1"/>
</dbReference>
<evidence type="ECO:0000256" key="2">
    <source>
        <dbReference type="ARBA" id="ARBA00022670"/>
    </source>
</evidence>
<dbReference type="PANTHER" id="PTHR43806:SF11">
    <property type="entry name" value="CEREVISIN-RELATED"/>
    <property type="match status" value="1"/>
</dbReference>
<keyword evidence="8" id="KW-1185">Reference proteome</keyword>
<dbReference type="Proteomes" id="UP001589890">
    <property type="component" value="Unassembled WGS sequence"/>
</dbReference>
<evidence type="ECO:0000256" key="5">
    <source>
        <dbReference type="PROSITE-ProRule" id="PRU01240"/>
    </source>
</evidence>
<dbReference type="PANTHER" id="PTHR43806">
    <property type="entry name" value="PEPTIDASE S8"/>
    <property type="match status" value="1"/>
</dbReference>
<comment type="caution">
    <text evidence="7">The sequence shown here is derived from an EMBL/GenBank/DDBJ whole genome shotgun (WGS) entry which is preliminary data.</text>
</comment>
<protein>
    <submittedName>
        <fullName evidence="7">S8 family serine peptidase</fullName>
    </submittedName>
</protein>
<dbReference type="InterPro" id="IPR000209">
    <property type="entry name" value="Peptidase_S8/S53_dom"/>
</dbReference>
<dbReference type="InterPro" id="IPR050131">
    <property type="entry name" value="Peptidase_S8_subtilisin-like"/>
</dbReference>
<dbReference type="Gene3D" id="3.40.50.200">
    <property type="entry name" value="Peptidase S8/S53 domain"/>
    <property type="match status" value="1"/>
</dbReference>
<reference evidence="7 8" key="1">
    <citation type="submission" date="2024-09" db="EMBL/GenBank/DDBJ databases">
        <authorList>
            <person name="Sun Q."/>
            <person name="Mori K."/>
        </authorList>
    </citation>
    <scope>NUCLEOTIDE SEQUENCE [LARGE SCALE GENOMIC DNA]</scope>
    <source>
        <strain evidence="7 8">CGMCC 1.15906</strain>
    </source>
</reference>
<evidence type="ECO:0000313" key="8">
    <source>
        <dbReference type="Proteomes" id="UP001589890"/>
    </source>
</evidence>
<dbReference type="PRINTS" id="PR00723">
    <property type="entry name" value="SUBTILISIN"/>
</dbReference>
<dbReference type="InterPro" id="IPR023828">
    <property type="entry name" value="Peptidase_S8_Ser-AS"/>
</dbReference>
<gene>
    <name evidence="7" type="ORF">ACFFGN_06260</name>
</gene>
<keyword evidence="2 5" id="KW-0645">Protease</keyword>
<keyword evidence="4 5" id="KW-0720">Serine protease</keyword>
<evidence type="ECO:0000259" key="6">
    <source>
        <dbReference type="Pfam" id="PF00082"/>
    </source>
</evidence>
<evidence type="ECO:0000313" key="7">
    <source>
        <dbReference type="EMBL" id="MFC0623657.1"/>
    </source>
</evidence>
<dbReference type="PROSITE" id="PS51892">
    <property type="entry name" value="SUBTILASE"/>
    <property type="match status" value="1"/>
</dbReference>
<evidence type="ECO:0000256" key="4">
    <source>
        <dbReference type="ARBA" id="ARBA00022825"/>
    </source>
</evidence>
<feature type="active site" description="Charge relay system" evidence="5">
    <location>
        <position position="226"/>
    </location>
</feature>
<dbReference type="Pfam" id="PF00082">
    <property type="entry name" value="Peptidase_S8"/>
    <property type="match status" value="1"/>
</dbReference>
<dbReference type="SUPFAM" id="SSF52743">
    <property type="entry name" value="Subtilisin-like"/>
    <property type="match status" value="1"/>
</dbReference>